<dbReference type="Proteomes" id="UP001314681">
    <property type="component" value="Unassembled WGS sequence"/>
</dbReference>
<dbReference type="Gene3D" id="3.40.50.2300">
    <property type="match status" value="2"/>
</dbReference>
<dbReference type="PANTHER" id="PTHR46847:SF1">
    <property type="entry name" value="D-ALLOSE-BINDING PERIPLASMIC PROTEIN-RELATED"/>
    <property type="match status" value="1"/>
</dbReference>
<keyword evidence="3 4" id="KW-0732">Signal</keyword>
<evidence type="ECO:0000259" key="5">
    <source>
        <dbReference type="Pfam" id="PF13407"/>
    </source>
</evidence>
<dbReference type="InterPro" id="IPR025997">
    <property type="entry name" value="SBP_2_dom"/>
</dbReference>
<name>A0ABS6K889_9FIRM</name>
<feature type="chain" id="PRO_5045796521" evidence="4">
    <location>
        <begin position="22"/>
        <end position="346"/>
    </location>
</feature>
<organism evidence="6 7">
    <name type="scientific">Diplocloster modestus</name>
    <dbReference type="NCBI Taxonomy" id="2850322"/>
    <lineage>
        <taxon>Bacteria</taxon>
        <taxon>Bacillati</taxon>
        <taxon>Bacillota</taxon>
        <taxon>Clostridia</taxon>
        <taxon>Lachnospirales</taxon>
        <taxon>Lachnospiraceae</taxon>
        <taxon>Diplocloster</taxon>
    </lineage>
</organism>
<evidence type="ECO:0000256" key="4">
    <source>
        <dbReference type="SAM" id="SignalP"/>
    </source>
</evidence>
<keyword evidence="7" id="KW-1185">Reference proteome</keyword>
<sequence length="346" mass="36631">MRKGKLLAVILAAAVVGTCITGCGAESQAAAGQEKDTSNAKTVQMINGKDLTQVGFSAPAMDNEFQTNLSSTLEAACKENGIKYTVSEAQQSAAKQAEQIENMVTTGCEAIVVSPVDLDGILDALKNAKSSGVFVSMIGVVPPSKDYYDVVVNVEQTDLGSQAAKAAASWIDKTFPDAADGSIEVALLTLNNSEEATKRGEALAKVEEFTGKAKVVGEYDSTGAASIPTKAQEYTEMLLTEHPDVKCILAYSDFMGLPADEVVMRTKGIDVAHFGIFGCDYSSAGCEAIEKSKTNESTYRASGAFGVNFGKTVYDTIVGNVEVDGECVYYEPAFELTVDNVDQYLK</sequence>
<comment type="subcellular location">
    <subcellularLocation>
        <location evidence="1">Cell envelope</location>
    </subcellularLocation>
</comment>
<reference evidence="6 7" key="1">
    <citation type="submission" date="2021-06" db="EMBL/GenBank/DDBJ databases">
        <title>Description of novel taxa of the family Lachnospiraceae.</title>
        <authorList>
            <person name="Chaplin A.V."/>
            <person name="Sokolova S.R."/>
            <person name="Pikina A.P."/>
            <person name="Korzhanova M."/>
            <person name="Belova V."/>
            <person name="Korostin D."/>
            <person name="Efimov B.A."/>
        </authorList>
    </citation>
    <scope>NUCLEOTIDE SEQUENCE [LARGE SCALE GENOMIC DNA]</scope>
    <source>
        <strain evidence="6 7">ASD4241</strain>
    </source>
</reference>
<proteinExistence type="inferred from homology"/>
<feature type="domain" description="Periplasmic binding protein" evidence="5">
    <location>
        <begin position="54"/>
        <end position="295"/>
    </location>
</feature>
<evidence type="ECO:0000313" key="7">
    <source>
        <dbReference type="Proteomes" id="UP001314681"/>
    </source>
</evidence>
<accession>A0ABS6K889</accession>
<evidence type="ECO:0000313" key="6">
    <source>
        <dbReference type="EMBL" id="MBU9726730.1"/>
    </source>
</evidence>
<dbReference type="RefSeq" id="WP_158352841.1">
    <property type="nucleotide sequence ID" value="NZ_JAHQCX010000007.1"/>
</dbReference>
<feature type="signal peptide" evidence="4">
    <location>
        <begin position="1"/>
        <end position="21"/>
    </location>
</feature>
<dbReference type="CDD" id="cd01536">
    <property type="entry name" value="PBP1_ABC_sugar_binding-like"/>
    <property type="match status" value="1"/>
</dbReference>
<dbReference type="EMBL" id="JAHQCX010000007">
    <property type="protein sequence ID" value="MBU9726730.1"/>
    <property type="molecule type" value="Genomic_DNA"/>
</dbReference>
<comment type="similarity">
    <text evidence="2">Belongs to the bacterial solute-binding protein 2 family.</text>
</comment>
<dbReference type="SUPFAM" id="SSF53822">
    <property type="entry name" value="Periplasmic binding protein-like I"/>
    <property type="match status" value="1"/>
</dbReference>
<dbReference type="InterPro" id="IPR028082">
    <property type="entry name" value="Peripla_BP_I"/>
</dbReference>
<gene>
    <name evidence="6" type="ORF">KTH90_11960</name>
</gene>
<evidence type="ECO:0000256" key="2">
    <source>
        <dbReference type="ARBA" id="ARBA00007639"/>
    </source>
</evidence>
<evidence type="ECO:0000256" key="3">
    <source>
        <dbReference type="ARBA" id="ARBA00022729"/>
    </source>
</evidence>
<evidence type="ECO:0000256" key="1">
    <source>
        <dbReference type="ARBA" id="ARBA00004196"/>
    </source>
</evidence>
<protein>
    <submittedName>
        <fullName evidence="6">Sugar ABC transporter substrate-binding protein</fullName>
    </submittedName>
</protein>
<dbReference type="PANTHER" id="PTHR46847">
    <property type="entry name" value="D-ALLOSE-BINDING PERIPLASMIC PROTEIN-RELATED"/>
    <property type="match status" value="1"/>
</dbReference>
<comment type="caution">
    <text evidence="6">The sequence shown here is derived from an EMBL/GenBank/DDBJ whole genome shotgun (WGS) entry which is preliminary data.</text>
</comment>
<dbReference type="Pfam" id="PF13407">
    <property type="entry name" value="Peripla_BP_4"/>
    <property type="match status" value="1"/>
</dbReference>